<evidence type="ECO:0000256" key="2">
    <source>
        <dbReference type="ARBA" id="ARBA00023002"/>
    </source>
</evidence>
<sequence length="291" mass="31984">MELKTKPSENIGIVGLGLIGGSLGLDLQKLGYTVYGITHREKTAQKARERKLAQIVSTDLSVLKHCSLIYIALPLEQLLNPSSALINSIPRNAVVSDVGSVKVPILNTWNKLHPRFVASHPMTGTEESGVNAGQHNLFKNKPWVVTPNKETDKKALEIVRQITLSLGSQWISSEAQIHDEAVGLISHLPVLISAALLNTLSTDVKPSLYSLAQSIASSGFADTSRVGGGNPELGVSMAKLNKKNIERHLASYRHSLDLFEKYLLEENWSELEKILINTQEERQNFILKPTN</sequence>
<dbReference type="PANTHER" id="PTHR21363">
    <property type="entry name" value="PREPHENATE DEHYDROGENASE"/>
    <property type="match status" value="1"/>
</dbReference>
<keyword evidence="2 4" id="KW-0560">Oxidoreductase</keyword>
<dbReference type="InterPro" id="IPR003099">
    <property type="entry name" value="Prephen_DH"/>
</dbReference>
<organism evidence="4 5">
    <name type="scientific">Prochlorococcus marinus str. PAC1</name>
    <dbReference type="NCBI Taxonomy" id="59924"/>
    <lineage>
        <taxon>Bacteria</taxon>
        <taxon>Bacillati</taxon>
        <taxon>Cyanobacteriota</taxon>
        <taxon>Cyanophyceae</taxon>
        <taxon>Synechococcales</taxon>
        <taxon>Prochlorococcaceae</taxon>
        <taxon>Prochlorococcus</taxon>
    </lineage>
</organism>
<dbReference type="NCBIfam" id="NF005650">
    <property type="entry name" value="PRK07417.1"/>
    <property type="match status" value="1"/>
</dbReference>
<dbReference type="Gene3D" id="1.10.3660.10">
    <property type="entry name" value="6-phosphogluconate dehydrogenase C-terminal like domain"/>
    <property type="match status" value="1"/>
</dbReference>
<dbReference type="GO" id="GO:0004665">
    <property type="term" value="F:prephenate dehydrogenase (NADP+) activity"/>
    <property type="evidence" value="ECO:0007669"/>
    <property type="project" value="InterPro"/>
</dbReference>
<feature type="domain" description="Prephenate/arogenate dehydrogenase" evidence="3">
    <location>
        <begin position="9"/>
        <end position="291"/>
    </location>
</feature>
<dbReference type="EMBL" id="JNAX01000004">
    <property type="protein sequence ID" value="KGG21994.1"/>
    <property type="molecule type" value="Genomic_DNA"/>
</dbReference>
<name>A0A0A2CBQ5_PROMR</name>
<dbReference type="Pfam" id="PF02153">
    <property type="entry name" value="PDH_N"/>
    <property type="match status" value="1"/>
</dbReference>
<dbReference type="SUPFAM" id="SSF48179">
    <property type="entry name" value="6-phosphogluconate dehydrogenase C-terminal domain-like"/>
    <property type="match status" value="1"/>
</dbReference>
<dbReference type="InterPro" id="IPR046826">
    <property type="entry name" value="PDH_N"/>
</dbReference>
<evidence type="ECO:0000313" key="4">
    <source>
        <dbReference type="EMBL" id="KGG21994.1"/>
    </source>
</evidence>
<dbReference type="Gene3D" id="3.40.50.720">
    <property type="entry name" value="NAD(P)-binding Rossmann-like Domain"/>
    <property type="match status" value="1"/>
</dbReference>
<dbReference type="RefSeq" id="WP_036904535.1">
    <property type="nucleotide sequence ID" value="NZ_CP138967.1"/>
</dbReference>
<dbReference type="Pfam" id="PF20463">
    <property type="entry name" value="PDH_C"/>
    <property type="match status" value="1"/>
</dbReference>
<dbReference type="EC" id="1.3.1.43" evidence="4"/>
<dbReference type="PROSITE" id="PS51176">
    <property type="entry name" value="PDH_ADH"/>
    <property type="match status" value="1"/>
</dbReference>
<dbReference type="GO" id="GO:0008977">
    <property type="term" value="F:prephenate dehydrogenase (NAD+) activity"/>
    <property type="evidence" value="ECO:0007669"/>
    <property type="project" value="InterPro"/>
</dbReference>
<protein>
    <submittedName>
        <fullName evidence="4">Arogenate dehydrogenase</fullName>
        <ecNumber evidence="4">1.3.1.43</ecNumber>
    </submittedName>
</protein>
<dbReference type="InterPro" id="IPR046825">
    <property type="entry name" value="PDH_C"/>
</dbReference>
<dbReference type="GO" id="GO:0006571">
    <property type="term" value="P:tyrosine biosynthetic process"/>
    <property type="evidence" value="ECO:0007669"/>
    <property type="project" value="InterPro"/>
</dbReference>
<gene>
    <name evidence="4" type="ORF">EV03_0313</name>
</gene>
<comment type="similarity">
    <text evidence="1">Belongs to the prephenate/arogenate dehydrogenase family.</text>
</comment>
<reference evidence="5" key="1">
    <citation type="journal article" date="2014" name="Sci. Data">
        <title>Genomes of diverse isolates of the marine cyanobacterium Prochlorococcus.</title>
        <authorList>
            <person name="Biller S."/>
            <person name="Berube P."/>
            <person name="Thompson J."/>
            <person name="Kelly L."/>
            <person name="Roggensack S."/>
            <person name="Awad L."/>
            <person name="Roache-Johnson K."/>
            <person name="Ding H."/>
            <person name="Giovannoni S.J."/>
            <person name="Moore L.R."/>
            <person name="Chisholm S.W."/>
        </authorList>
    </citation>
    <scope>NUCLEOTIDE SEQUENCE [LARGE SCALE GENOMIC DNA]</scope>
    <source>
        <strain evidence="5">PAC1</strain>
    </source>
</reference>
<dbReference type="GO" id="GO:0047794">
    <property type="term" value="F:cyclohexadienyl dehydrogenase activity"/>
    <property type="evidence" value="ECO:0007669"/>
    <property type="project" value="UniProtKB-EC"/>
</dbReference>
<evidence type="ECO:0000313" key="5">
    <source>
        <dbReference type="Proteomes" id="UP000030392"/>
    </source>
</evidence>
<dbReference type="InterPro" id="IPR036291">
    <property type="entry name" value="NAD(P)-bd_dom_sf"/>
</dbReference>
<proteinExistence type="inferred from homology"/>
<dbReference type="InterPro" id="IPR050812">
    <property type="entry name" value="Preph/Arog_dehydrog"/>
</dbReference>
<dbReference type="GO" id="GO:0070403">
    <property type="term" value="F:NAD+ binding"/>
    <property type="evidence" value="ECO:0007669"/>
    <property type="project" value="InterPro"/>
</dbReference>
<dbReference type="InterPro" id="IPR008927">
    <property type="entry name" value="6-PGluconate_DH-like_C_sf"/>
</dbReference>
<dbReference type="AlphaFoldDB" id="A0A0A2CBQ5"/>
<dbReference type="Proteomes" id="UP000030392">
    <property type="component" value="Unassembled WGS sequence"/>
</dbReference>
<evidence type="ECO:0000259" key="3">
    <source>
        <dbReference type="PROSITE" id="PS51176"/>
    </source>
</evidence>
<accession>A0A0A2CBQ5</accession>
<comment type="caution">
    <text evidence="4">The sequence shown here is derived from an EMBL/GenBank/DDBJ whole genome shotgun (WGS) entry which is preliminary data.</text>
</comment>
<evidence type="ECO:0000256" key="1">
    <source>
        <dbReference type="ARBA" id="ARBA00007964"/>
    </source>
</evidence>
<dbReference type="PANTHER" id="PTHR21363:SF0">
    <property type="entry name" value="PREPHENATE DEHYDROGENASE [NADP(+)]"/>
    <property type="match status" value="1"/>
</dbReference>
<dbReference type="SUPFAM" id="SSF51735">
    <property type="entry name" value="NAD(P)-binding Rossmann-fold domains"/>
    <property type="match status" value="1"/>
</dbReference>